<evidence type="ECO:0000259" key="2">
    <source>
        <dbReference type="PROSITE" id="PS50003"/>
    </source>
</evidence>
<feature type="compositionally biased region" description="Low complexity" evidence="1">
    <location>
        <begin position="145"/>
        <end position="156"/>
    </location>
</feature>
<feature type="compositionally biased region" description="Low complexity" evidence="1">
    <location>
        <begin position="849"/>
        <end position="862"/>
    </location>
</feature>
<feature type="compositionally biased region" description="Polar residues" evidence="1">
    <location>
        <begin position="646"/>
        <end position="655"/>
    </location>
</feature>
<protein>
    <recommendedName>
        <fullName evidence="2">PH domain-containing protein</fullName>
    </recommendedName>
</protein>
<feature type="compositionally biased region" description="Low complexity" evidence="1">
    <location>
        <begin position="919"/>
        <end position="942"/>
    </location>
</feature>
<dbReference type="InterPro" id="IPR011993">
    <property type="entry name" value="PH-like_dom_sf"/>
</dbReference>
<evidence type="ECO:0000313" key="4">
    <source>
        <dbReference type="Proteomes" id="UP000815325"/>
    </source>
</evidence>
<feature type="region of interest" description="Disordered" evidence="1">
    <location>
        <begin position="273"/>
        <end position="296"/>
    </location>
</feature>
<feature type="domain" description="PH" evidence="2">
    <location>
        <begin position="305"/>
        <end position="407"/>
    </location>
</feature>
<dbReference type="Pfam" id="PF00169">
    <property type="entry name" value="PH"/>
    <property type="match status" value="3"/>
</dbReference>
<dbReference type="Proteomes" id="UP000815325">
    <property type="component" value="Unassembled WGS sequence"/>
</dbReference>
<feature type="compositionally biased region" description="Basic and acidic residues" evidence="1">
    <location>
        <begin position="433"/>
        <end position="442"/>
    </location>
</feature>
<dbReference type="PANTHER" id="PTHR14336">
    <property type="entry name" value="TANDEM PH DOMAIN CONTAINING PROTEIN"/>
    <property type="match status" value="1"/>
</dbReference>
<accession>A0ABQ7GQV5</accession>
<dbReference type="SMART" id="SM00233">
    <property type="entry name" value="PH"/>
    <property type="match status" value="3"/>
</dbReference>
<evidence type="ECO:0000313" key="3">
    <source>
        <dbReference type="EMBL" id="KAF5836994.1"/>
    </source>
</evidence>
<feature type="region of interest" description="Disordered" evidence="1">
    <location>
        <begin position="409"/>
        <end position="976"/>
    </location>
</feature>
<feature type="compositionally biased region" description="Basic and acidic residues" evidence="1">
    <location>
        <begin position="693"/>
        <end position="707"/>
    </location>
</feature>
<feature type="compositionally biased region" description="Pro residues" evidence="1">
    <location>
        <begin position="767"/>
        <end position="782"/>
    </location>
</feature>
<comment type="caution">
    <text evidence="3">The sequence shown here is derived from an EMBL/GenBank/DDBJ whole genome shotgun (WGS) entry which is preliminary data.</text>
</comment>
<feature type="compositionally biased region" description="Pro residues" evidence="1">
    <location>
        <begin position="419"/>
        <end position="429"/>
    </location>
</feature>
<dbReference type="CDD" id="cd00821">
    <property type="entry name" value="PH"/>
    <property type="match status" value="3"/>
</dbReference>
<organism evidence="3 4">
    <name type="scientific">Dunaliella salina</name>
    <name type="common">Green alga</name>
    <name type="synonym">Protococcus salinus</name>
    <dbReference type="NCBI Taxonomy" id="3046"/>
    <lineage>
        <taxon>Eukaryota</taxon>
        <taxon>Viridiplantae</taxon>
        <taxon>Chlorophyta</taxon>
        <taxon>core chlorophytes</taxon>
        <taxon>Chlorophyceae</taxon>
        <taxon>CS clade</taxon>
        <taxon>Chlamydomonadales</taxon>
        <taxon>Dunaliellaceae</taxon>
        <taxon>Dunaliella</taxon>
    </lineage>
</organism>
<feature type="compositionally biased region" description="Acidic residues" evidence="1">
    <location>
        <begin position="467"/>
        <end position="478"/>
    </location>
</feature>
<proteinExistence type="predicted"/>
<name>A0ABQ7GQV5_DUNSA</name>
<feature type="compositionally biased region" description="Polar residues" evidence="1">
    <location>
        <begin position="540"/>
        <end position="559"/>
    </location>
</feature>
<feature type="compositionally biased region" description="Acidic residues" evidence="1">
    <location>
        <begin position="810"/>
        <end position="822"/>
    </location>
</feature>
<dbReference type="InterPro" id="IPR051707">
    <property type="entry name" value="PI-Interact_SigTrans_Reg"/>
</dbReference>
<evidence type="ECO:0000256" key="1">
    <source>
        <dbReference type="SAM" id="MobiDB-lite"/>
    </source>
</evidence>
<keyword evidence="4" id="KW-1185">Reference proteome</keyword>
<dbReference type="InterPro" id="IPR001849">
    <property type="entry name" value="PH_domain"/>
</dbReference>
<feature type="compositionally biased region" description="Low complexity" evidence="1">
    <location>
        <begin position="516"/>
        <end position="525"/>
    </location>
</feature>
<feature type="compositionally biased region" description="Basic and acidic residues" evidence="1">
    <location>
        <begin position="943"/>
        <end position="967"/>
    </location>
</feature>
<dbReference type="EMBL" id="MU069633">
    <property type="protein sequence ID" value="KAF5836994.1"/>
    <property type="molecule type" value="Genomic_DNA"/>
</dbReference>
<gene>
    <name evidence="3" type="ORF">DUNSADRAFT_4967</name>
</gene>
<feature type="domain" description="PH" evidence="2">
    <location>
        <begin position="170"/>
        <end position="271"/>
    </location>
</feature>
<feature type="domain" description="PH" evidence="2">
    <location>
        <begin position="35"/>
        <end position="136"/>
    </location>
</feature>
<feature type="compositionally biased region" description="Low complexity" evidence="1">
    <location>
        <begin position="728"/>
        <end position="739"/>
    </location>
</feature>
<feature type="region of interest" description="Disordered" evidence="1">
    <location>
        <begin position="138"/>
        <end position="171"/>
    </location>
</feature>
<sequence>MVKLNMPKFVSQTSSVSSRLASTLKAEALPVQDTKGCFSGWLNKKTHNKMVANTFQKRFFILSNDALSYAKKPEAVEVEGELTEHPLSDLEWVKLCGKEDVSKEFEVSFKTRVLTLEAPDSATAHQWVSRIHQATQAAKGEDQWSSSRANRTSSTASKEEEGEQMSSAQHGRFSGWLKKKSHNKVVANTFQKRFFVLSNDALSYAKKPEAVEVEGELTEHPLSDLEWVRLCGQEDACTEFEVSFKSRVLTLEAPSSAAAQQWVSHIQQAAQAAQGEDQRSFSGPNPHGSKPPKEEALKEMISARGARFSGWLSKKSHNKMVANSFQKRFFILSNDTLSYVKKPEDYALYEGQLTEHSLSELEWVKLCGEDDFCKEFEVSFKSRVLHLKAPDSASAQQWVSSIEQAALPYKGEDQRSTPRPNPTSSPTSPPASKEQESGESKQEVTQFQADAPQQHENDVMKLPNGEAEAEDSSGDDSDQVPPQPPPTRKHSVYRSLNQGLNLDLDTGPQRQEDEVWQQQQEQQQQHRPPSPRSMLANPARFSSSMTSQSTWQYSHTRQGPHQPDGPASMRSSSRPSDSDGEAGSPVGPPHPHLGHTNPLFVASKSPNPSEHQTEALGSAAFSPRAQASHASRLPSREGPQRPGSALNRSFLQASGQAPLRPRLLQPDAPLPEAVPKPGLHHAIALQKAQNRRRSGEGAEGASERLELEPQAGGDGKAHRGGSTPQNASPPSSMQSSMGSARNPPPRLLNGAAASRAPPPPLDERIELPPPNYPKQPPVPRPTPSTDNGRLAQRSPADHQASQGGGIDRTELEENWDSDEEEQGTAGEQPPQHQPSMPTREAKSHSRVPQSQQQQRQQQQQGQGMESHHATTAGNSWDEDDDDDKNNGGVQHVQPKLPEAPAPPPSGRSRPARPVPPTAPHSSSAAAVRQQQAPRPQKQQQQQREQDVVVGARDRHVSAGVTEDRNWVEENWDSDEN</sequence>
<dbReference type="SUPFAM" id="SSF50729">
    <property type="entry name" value="PH domain-like"/>
    <property type="match status" value="3"/>
</dbReference>
<reference evidence="3" key="1">
    <citation type="submission" date="2017-08" db="EMBL/GenBank/DDBJ databases">
        <authorList>
            <person name="Polle J.E."/>
            <person name="Barry K."/>
            <person name="Cushman J."/>
            <person name="Schmutz J."/>
            <person name="Tran D."/>
            <person name="Hathwaick L.T."/>
            <person name="Yim W.C."/>
            <person name="Jenkins J."/>
            <person name="Mckie-Krisberg Z.M."/>
            <person name="Prochnik S."/>
            <person name="Lindquist E."/>
            <person name="Dockter R.B."/>
            <person name="Adam C."/>
            <person name="Molina H."/>
            <person name="Bunkerborg J."/>
            <person name="Jin E."/>
            <person name="Buchheim M."/>
            <person name="Magnuson J."/>
        </authorList>
    </citation>
    <scope>NUCLEOTIDE SEQUENCE</scope>
    <source>
        <strain evidence="3">CCAP 19/18</strain>
    </source>
</reference>
<dbReference type="Gene3D" id="2.30.29.30">
    <property type="entry name" value="Pleckstrin-homology domain (PH domain)/Phosphotyrosine-binding domain (PTB)"/>
    <property type="match status" value="3"/>
</dbReference>
<dbReference type="PROSITE" id="PS50003">
    <property type="entry name" value="PH_DOMAIN"/>
    <property type="match status" value="3"/>
</dbReference>